<dbReference type="Pfam" id="PF16725">
    <property type="entry name" value="Nucleolin_bd"/>
    <property type="match status" value="1"/>
</dbReference>
<dbReference type="GO" id="GO:0003723">
    <property type="term" value="F:RNA binding"/>
    <property type="evidence" value="ECO:0007669"/>
    <property type="project" value="TreeGrafter"/>
</dbReference>
<dbReference type="OrthoDB" id="27435at2759"/>
<protein>
    <submittedName>
        <fullName evidence="5">Nuclear valosin-containing protein-like</fullName>
    </submittedName>
</protein>
<dbReference type="PROSITE" id="PS00674">
    <property type="entry name" value="AAA"/>
    <property type="match status" value="2"/>
</dbReference>
<dbReference type="GO" id="GO:0005524">
    <property type="term" value="F:ATP binding"/>
    <property type="evidence" value="ECO:0007669"/>
    <property type="project" value="UniProtKB-KW"/>
</dbReference>
<keyword evidence="2" id="KW-0547">Nucleotide-binding</keyword>
<keyword evidence="3" id="KW-0067">ATP-binding</keyword>
<gene>
    <name evidence="5" type="primary">NVL_0</name>
</gene>
<evidence type="ECO:0000256" key="3">
    <source>
        <dbReference type="ARBA" id="ARBA00022840"/>
    </source>
</evidence>
<evidence type="ECO:0000259" key="4">
    <source>
        <dbReference type="SMART" id="SM00382"/>
    </source>
</evidence>
<sequence>MLHLPYYDLQTNFSSKNLGKTSWSEVQYSDRSILYRIEQYLNRFLLSTKKPRFLDREVIVNALRTEYPEYNRKPWGVMLTLTARALVALDETKKLKGAKALEYASEDSTIDIISSEDEDIDITNDLDPPENSNHYITEVNNSASELAQEVGLNSFTYDLTTNSEKNKPATYPPNDSEIMPGWVIDKMPMKSAKRKNNLDKTVEGMPTPLKKVCQQLGTAEEVTLTFDDLAGCDSVLLEICQLIMHIKHPEVYKTLGVSPPKGFLLHGPPGCGKTLLAQAVAGELKIPLISIAAPQLVVGISGESEKRVRKLFETAVKSAPCVLFIDEVDSISPHRETTSRDMERRIVAQLLSSLDSLKDDDKVIVIGATNRPDSLDPALRRAGRFDREVCLGIPDRQSRRAMLDLMCKNLRIDPTVSLDKLSELTPGYVGADLKSLTREAATIAANRTIEAIKKKLQVISDDDKPDETEQLLSSNKNEVKNTLKLLRSDNFIPTNEMSEIKIELNDFIEALKKVVPSSKREGFVTVPNVTWDDIGSLKKIREELHMAMLAPVTHAKEFTALGLDVPTGVLLCGPPGCGKTLLAKAVANEAGINFISIKGPELLNMYVGESERGVRQCFQRARNSQPCVIFFDEIDALCPKRSDMDANGRSGQRVVNQLLTEMDGFEGGRSGGVFVMGATNRPDMIDPAVLRPGRLDKVLYVGLPDEEGRVDILKAVTKNRKKPVLADDVDLEAIGKNEKCSHFTGADLAALVREAGILCLQEYISSNDVNKQLAIQSKHFEEAMMKIRPSVSAEDQAHYELLKLEYAAPRI</sequence>
<evidence type="ECO:0000256" key="2">
    <source>
        <dbReference type="ARBA" id="ARBA00022741"/>
    </source>
</evidence>
<evidence type="ECO:0000256" key="1">
    <source>
        <dbReference type="ARBA" id="ARBA00006914"/>
    </source>
</evidence>
<dbReference type="GO" id="GO:0042254">
    <property type="term" value="P:ribosome biogenesis"/>
    <property type="evidence" value="ECO:0007669"/>
    <property type="project" value="TreeGrafter"/>
</dbReference>
<dbReference type="EMBL" id="GFXV01007700">
    <property type="protein sequence ID" value="MBW19505.1"/>
    <property type="molecule type" value="Transcribed_RNA"/>
</dbReference>
<dbReference type="PANTHER" id="PTHR23077:SF171">
    <property type="entry name" value="NUCLEAR VALOSIN-CONTAINING PROTEIN-LIKE"/>
    <property type="match status" value="1"/>
</dbReference>
<dbReference type="FunFam" id="3.40.50.300:FF:000149">
    <property type="entry name" value="Nuclear valosin-containing protein-like"/>
    <property type="match status" value="1"/>
</dbReference>
<dbReference type="PANTHER" id="PTHR23077">
    <property type="entry name" value="AAA-FAMILY ATPASE"/>
    <property type="match status" value="1"/>
</dbReference>
<dbReference type="AlphaFoldDB" id="A0A2H8TYX0"/>
<dbReference type="InterPro" id="IPR050168">
    <property type="entry name" value="AAA_ATPase_domain"/>
</dbReference>
<dbReference type="Pfam" id="PF17862">
    <property type="entry name" value="AAA_lid_3"/>
    <property type="match status" value="2"/>
</dbReference>
<proteinExistence type="inferred from homology"/>
<feature type="domain" description="AAA+ ATPase" evidence="4">
    <location>
        <begin position="259"/>
        <end position="395"/>
    </location>
</feature>
<dbReference type="InterPro" id="IPR027417">
    <property type="entry name" value="P-loop_NTPase"/>
</dbReference>
<dbReference type="InterPro" id="IPR003959">
    <property type="entry name" value="ATPase_AAA_core"/>
</dbReference>
<dbReference type="SUPFAM" id="SSF52540">
    <property type="entry name" value="P-loop containing nucleoside triphosphate hydrolases"/>
    <property type="match status" value="2"/>
</dbReference>
<feature type="domain" description="AAA+ ATPase" evidence="4">
    <location>
        <begin position="565"/>
        <end position="705"/>
    </location>
</feature>
<dbReference type="InterPro" id="IPR003960">
    <property type="entry name" value="ATPase_AAA_CS"/>
</dbReference>
<accession>A0A2H8TYX0</accession>
<dbReference type="InterPro" id="IPR003593">
    <property type="entry name" value="AAA+_ATPase"/>
</dbReference>
<reference evidence="5" key="1">
    <citation type="submission" date="2017-10" db="EMBL/GenBank/DDBJ databases">
        <title>Transcriptome Assembly of Sugarcane Aphid Adults.</title>
        <authorList>
            <person name="Scully E.D."/>
            <person name="Palmer N.A."/>
            <person name="Geib S.M."/>
            <person name="Sarath G."/>
            <person name="Sattler S.E."/>
        </authorList>
    </citation>
    <scope>NUCLEOTIDE SEQUENCE</scope>
    <source>
        <tissue evidence="5">Whole body</tissue>
    </source>
</reference>
<organism evidence="5">
    <name type="scientific">Melanaphis sacchari</name>
    <dbReference type="NCBI Taxonomy" id="742174"/>
    <lineage>
        <taxon>Eukaryota</taxon>
        <taxon>Metazoa</taxon>
        <taxon>Ecdysozoa</taxon>
        <taxon>Arthropoda</taxon>
        <taxon>Hexapoda</taxon>
        <taxon>Insecta</taxon>
        <taxon>Pterygota</taxon>
        <taxon>Neoptera</taxon>
        <taxon>Paraneoptera</taxon>
        <taxon>Hemiptera</taxon>
        <taxon>Sternorrhyncha</taxon>
        <taxon>Aphidomorpha</taxon>
        <taxon>Aphidoidea</taxon>
        <taxon>Aphididae</taxon>
        <taxon>Aphidini</taxon>
        <taxon>Melanaphis</taxon>
    </lineage>
</organism>
<name>A0A2H8TYX0_9HEMI</name>
<dbReference type="InterPro" id="IPR031996">
    <property type="entry name" value="NVL2_nucleolin-bd"/>
</dbReference>
<dbReference type="GO" id="GO:0016887">
    <property type="term" value="F:ATP hydrolysis activity"/>
    <property type="evidence" value="ECO:0007669"/>
    <property type="project" value="InterPro"/>
</dbReference>
<dbReference type="Gene3D" id="3.40.50.300">
    <property type="entry name" value="P-loop containing nucleotide triphosphate hydrolases"/>
    <property type="match status" value="2"/>
</dbReference>
<dbReference type="InterPro" id="IPR041569">
    <property type="entry name" value="AAA_lid_3"/>
</dbReference>
<dbReference type="Gene3D" id="1.10.8.60">
    <property type="match status" value="2"/>
</dbReference>
<dbReference type="SMART" id="SM00382">
    <property type="entry name" value="AAA"/>
    <property type="match status" value="2"/>
</dbReference>
<comment type="similarity">
    <text evidence="1">Belongs to the AAA ATPase family.</text>
</comment>
<dbReference type="GO" id="GO:0005634">
    <property type="term" value="C:nucleus"/>
    <property type="evidence" value="ECO:0007669"/>
    <property type="project" value="TreeGrafter"/>
</dbReference>
<evidence type="ECO:0000313" key="5">
    <source>
        <dbReference type="EMBL" id="MBW19505.1"/>
    </source>
</evidence>
<dbReference type="GO" id="GO:1990275">
    <property type="term" value="F:preribosome binding"/>
    <property type="evidence" value="ECO:0007669"/>
    <property type="project" value="TreeGrafter"/>
</dbReference>
<dbReference type="FunFam" id="1.10.8.60:FF:000112">
    <property type="entry name" value="Smallminded, isoform A"/>
    <property type="match status" value="1"/>
</dbReference>
<dbReference type="FunFam" id="3.40.50.300:FF:000600">
    <property type="entry name" value="Nuclear valosin-containing protein-like"/>
    <property type="match status" value="1"/>
</dbReference>
<dbReference type="Pfam" id="PF00004">
    <property type="entry name" value="AAA"/>
    <property type="match status" value="2"/>
</dbReference>